<protein>
    <submittedName>
        <fullName evidence="1">Uncharacterized protein</fullName>
    </submittedName>
</protein>
<proteinExistence type="predicted"/>
<dbReference type="EMBL" id="UINC01046334">
    <property type="protein sequence ID" value="SVB54207.1"/>
    <property type="molecule type" value="Genomic_DNA"/>
</dbReference>
<organism evidence="1">
    <name type="scientific">marine metagenome</name>
    <dbReference type="NCBI Taxonomy" id="408172"/>
    <lineage>
        <taxon>unclassified sequences</taxon>
        <taxon>metagenomes</taxon>
        <taxon>ecological metagenomes</taxon>
    </lineage>
</organism>
<name>A0A382EWH8_9ZZZZ</name>
<sequence length="45" mass="5530">MWHIIFWKRETLNYLNKEPRMLKPANSLIETLICSVYFFEKLKIA</sequence>
<accession>A0A382EWH8</accession>
<reference evidence="1" key="1">
    <citation type="submission" date="2018-05" db="EMBL/GenBank/DDBJ databases">
        <authorList>
            <person name="Lanie J.A."/>
            <person name="Ng W.-L."/>
            <person name="Kazmierczak K.M."/>
            <person name="Andrzejewski T.M."/>
            <person name="Davidsen T.M."/>
            <person name="Wayne K.J."/>
            <person name="Tettelin H."/>
            <person name="Glass J.I."/>
            <person name="Rusch D."/>
            <person name="Podicherti R."/>
            <person name="Tsui H.-C.T."/>
            <person name="Winkler M.E."/>
        </authorList>
    </citation>
    <scope>NUCLEOTIDE SEQUENCE</scope>
</reference>
<dbReference type="AlphaFoldDB" id="A0A382EWH8"/>
<evidence type="ECO:0000313" key="1">
    <source>
        <dbReference type="EMBL" id="SVB54207.1"/>
    </source>
</evidence>
<gene>
    <name evidence="1" type="ORF">METZ01_LOCUS207061</name>
</gene>